<keyword evidence="6 7" id="KW-0505">Motor protein</keyword>
<evidence type="ECO:0000256" key="2">
    <source>
        <dbReference type="ARBA" id="ARBA00022528"/>
    </source>
</evidence>
<keyword evidence="4 7" id="KW-0067">ATP-binding</keyword>
<dbReference type="GO" id="GO:0000779">
    <property type="term" value="C:condensed chromosome, centromeric region"/>
    <property type="evidence" value="ECO:0007669"/>
    <property type="project" value="UniProtKB-ARBA"/>
</dbReference>
<evidence type="ECO:0000313" key="11">
    <source>
        <dbReference type="EMBL" id="KAH7315694.1"/>
    </source>
</evidence>
<reference evidence="11" key="1">
    <citation type="submission" date="2021-08" db="EMBL/GenBank/DDBJ databases">
        <title>WGS assembly of Ceratopteris richardii.</title>
        <authorList>
            <person name="Marchant D.B."/>
            <person name="Chen G."/>
            <person name="Jenkins J."/>
            <person name="Shu S."/>
            <person name="Leebens-Mack J."/>
            <person name="Grimwood J."/>
            <person name="Schmutz J."/>
            <person name="Soltis P."/>
            <person name="Soltis D."/>
            <person name="Chen Z.-H."/>
        </authorList>
    </citation>
    <scope>NUCLEOTIDE SEQUENCE</scope>
    <source>
        <strain evidence="11">Whitten #5841</strain>
        <tissue evidence="11">Leaf</tissue>
    </source>
</reference>
<feature type="region of interest" description="Disordered" evidence="9">
    <location>
        <begin position="487"/>
        <end position="533"/>
    </location>
</feature>
<organism evidence="11 12">
    <name type="scientific">Ceratopteris richardii</name>
    <name type="common">Triangle waterfern</name>
    <dbReference type="NCBI Taxonomy" id="49495"/>
    <lineage>
        <taxon>Eukaryota</taxon>
        <taxon>Viridiplantae</taxon>
        <taxon>Streptophyta</taxon>
        <taxon>Embryophyta</taxon>
        <taxon>Tracheophyta</taxon>
        <taxon>Polypodiopsida</taxon>
        <taxon>Polypodiidae</taxon>
        <taxon>Polypodiales</taxon>
        <taxon>Pteridineae</taxon>
        <taxon>Pteridaceae</taxon>
        <taxon>Parkerioideae</taxon>
        <taxon>Ceratopteris</taxon>
    </lineage>
</organism>
<dbReference type="EMBL" id="CM035426">
    <property type="protein sequence ID" value="KAH7315691.1"/>
    <property type="molecule type" value="Genomic_DNA"/>
</dbReference>
<proteinExistence type="inferred from homology"/>
<accession>A0A8T2SDE7</accession>
<dbReference type="PRINTS" id="PR00380">
    <property type="entry name" value="KINESINHEAVY"/>
</dbReference>
<feature type="coiled-coil region" evidence="8">
    <location>
        <begin position="338"/>
        <end position="413"/>
    </location>
</feature>
<keyword evidence="2" id="KW-0934">Plastid</keyword>
<feature type="coiled-coil region" evidence="8">
    <location>
        <begin position="649"/>
        <end position="767"/>
    </location>
</feature>
<keyword evidence="12" id="KW-1185">Reference proteome</keyword>
<dbReference type="InterPro" id="IPR019821">
    <property type="entry name" value="Kinesin_motor_CS"/>
</dbReference>
<dbReference type="GO" id="GO:0042327">
    <property type="term" value="P:positive regulation of phosphorylation"/>
    <property type="evidence" value="ECO:0007669"/>
    <property type="project" value="UniProtKB-ARBA"/>
</dbReference>
<dbReference type="InterPro" id="IPR001752">
    <property type="entry name" value="Kinesin_motor_dom"/>
</dbReference>
<dbReference type="InterPro" id="IPR027640">
    <property type="entry name" value="Kinesin-like_fam"/>
</dbReference>
<feature type="domain" description="Kinesin motor" evidence="10">
    <location>
        <begin position="3"/>
        <end position="332"/>
    </location>
</feature>
<gene>
    <name evidence="11" type="ORF">KP509_21G061300</name>
</gene>
<keyword evidence="2" id="KW-0150">Chloroplast</keyword>
<evidence type="ECO:0000256" key="6">
    <source>
        <dbReference type="ARBA" id="ARBA00023175"/>
    </source>
</evidence>
<dbReference type="PANTHER" id="PTHR47968">
    <property type="entry name" value="CENTROMERE PROTEIN E"/>
    <property type="match status" value="1"/>
</dbReference>
<feature type="compositionally biased region" description="Basic and acidic residues" evidence="9">
    <location>
        <begin position="502"/>
        <end position="519"/>
    </location>
</feature>
<dbReference type="FunFam" id="3.40.850.10:FF:000026">
    <property type="entry name" value="Centromere-associated protein E"/>
    <property type="match status" value="1"/>
</dbReference>
<dbReference type="GO" id="GO:0008608">
    <property type="term" value="P:attachment of spindle microtubules to kinetochore"/>
    <property type="evidence" value="ECO:0007669"/>
    <property type="project" value="UniProtKB-ARBA"/>
</dbReference>
<keyword evidence="5 8" id="KW-0175">Coiled coil</keyword>
<dbReference type="PROSITE" id="PS00411">
    <property type="entry name" value="KINESIN_MOTOR_1"/>
    <property type="match status" value="1"/>
</dbReference>
<comment type="caution">
    <text evidence="11">The sequence shown here is derived from an EMBL/GenBank/DDBJ whole genome shotgun (WGS) entry which is preliminary data.</text>
</comment>
<dbReference type="Gene3D" id="3.40.850.10">
    <property type="entry name" value="Kinesin motor domain"/>
    <property type="match status" value="1"/>
</dbReference>
<dbReference type="InterPro" id="IPR036961">
    <property type="entry name" value="Kinesin_motor_dom_sf"/>
</dbReference>
<keyword evidence="3 7" id="KW-0547">Nucleotide-binding</keyword>
<dbReference type="GO" id="GO:1901987">
    <property type="term" value="P:regulation of cell cycle phase transition"/>
    <property type="evidence" value="ECO:0007669"/>
    <property type="project" value="UniProtKB-ARBA"/>
</dbReference>
<feature type="binding site" evidence="7">
    <location>
        <begin position="84"/>
        <end position="91"/>
    </location>
    <ligand>
        <name>ATP</name>
        <dbReference type="ChEBI" id="CHEBI:30616"/>
    </ligand>
</feature>
<dbReference type="GO" id="GO:0140694">
    <property type="term" value="P:membraneless organelle assembly"/>
    <property type="evidence" value="ECO:0007669"/>
    <property type="project" value="UniProtKB-ARBA"/>
</dbReference>
<protein>
    <recommendedName>
        <fullName evidence="10">Kinesin motor domain-containing protein</fullName>
    </recommendedName>
</protein>
<feature type="compositionally biased region" description="Acidic residues" evidence="9">
    <location>
        <begin position="487"/>
        <end position="501"/>
    </location>
</feature>
<evidence type="ECO:0000259" key="10">
    <source>
        <dbReference type="PROSITE" id="PS50067"/>
    </source>
</evidence>
<sequence length="1019" mass="114830">MEKISVSIRVRPLDKQEATKSLWKINSNTITLCNASGAPSSNQVFIFDNVFGMESSTSDIYKATTQDIVSSAVKGFNGTVFAYGQTSSGKTFTMRGTQDTPGIIPLAVHDVFKNLEKAVDREFLLRMSYMEIYNEDINDLLAPEQTKLQVHESLERGIFVAGLREEIVANPEQVLQLMDFGEAHRHVGETNMNVHSSRSHTIFRMVIESRDKSQDDSVGFSCDAVRVSVLNLVDLAGSERVAKTGAEGARLKEGTHINKSLMVLGTVINKLSEGIQNQGGHIPYRDSKLTRILQPSLGGNARTAIICNITPALVHVDESKGTLQFASRAIHVTNCAQVNEVLTDAALLKRQKKEIEELRSKLKESHSEHLEEEILTLRNTLLKSECERERIAMELEEEKRAHAERERRQAQKIENLSSLVLNSAVEDREFEKRSKRNTRRETWCPTLKSSCTLGEDASHFTREDIWDSQRRDWTSSMPPPFESLLEEESMCENDNEEELVSDEQHQGQKDFEENTDRGSDSLPSRSARMHVVDRKRKHVRGRCSDGFQDELDFLKREAHASTFQVSAPLSQVNGNFGIEKERDGMKQLGDQDVEGLLDSLRKENEKLVAQLTDAYMQLEEERAVWAATCRSNNEQSRERSTADHLEISAQFKAEGNEQLTERVKELENMIVSLKADKEENECELRSLKGKLLELQKEVDAASMSANQAMSEKDAATSEVLAVRAKIDQLEHDLDQEKTLREMQGQELLQLRNKLASTQELLDIQNAESRKENWILKTEILKLQFCIDATNAKSEVYLGRLLEARDELKDVYEELDHVKGLKRKQTNEASFPLEILKLEKQDDSMSDTAQEKSKKVGCFEAETVRMDTEEHINVNEQVKSCVQAQEDSLYLGNAKAEPIEREKIRCSTDIPQVDEARVLSGKVAHTVCIPVRSVAAKQQEPCYGNAVAPMQSRRRLSTLNGNVAPTRLTGGLLSLPTLKKDIAIPISEGRHHACSKPPKPMPGLRNSLRPRSVTVNKENK</sequence>
<feature type="region of interest" description="Disordered" evidence="9">
    <location>
        <begin position="988"/>
        <end position="1019"/>
    </location>
</feature>
<evidence type="ECO:0000256" key="5">
    <source>
        <dbReference type="ARBA" id="ARBA00023054"/>
    </source>
</evidence>
<dbReference type="GO" id="GO:0008017">
    <property type="term" value="F:microtubule binding"/>
    <property type="evidence" value="ECO:0007669"/>
    <property type="project" value="InterPro"/>
</dbReference>
<dbReference type="GO" id="GO:0003777">
    <property type="term" value="F:microtubule motor activity"/>
    <property type="evidence" value="ECO:0007669"/>
    <property type="project" value="InterPro"/>
</dbReference>
<dbReference type="OrthoDB" id="3176171at2759"/>
<comment type="similarity">
    <text evidence="1">Belongs to the TRAFAC class myosin-kinesin ATPase superfamily. Kinesin family. KIN-7 subfamily.</text>
</comment>
<dbReference type="SMART" id="SM00129">
    <property type="entry name" value="KISc"/>
    <property type="match status" value="1"/>
</dbReference>
<dbReference type="PROSITE" id="PS50067">
    <property type="entry name" value="KINESIN_MOTOR_2"/>
    <property type="match status" value="1"/>
</dbReference>
<evidence type="ECO:0000256" key="3">
    <source>
        <dbReference type="ARBA" id="ARBA00022741"/>
    </source>
</evidence>
<evidence type="ECO:0000256" key="7">
    <source>
        <dbReference type="PROSITE-ProRule" id="PRU00283"/>
    </source>
</evidence>
<evidence type="ECO:0000313" key="12">
    <source>
        <dbReference type="Proteomes" id="UP000825935"/>
    </source>
</evidence>
<evidence type="ECO:0000256" key="1">
    <source>
        <dbReference type="ARBA" id="ARBA00007310"/>
    </source>
</evidence>
<dbReference type="InterPro" id="IPR027417">
    <property type="entry name" value="P-loop_NTPase"/>
</dbReference>
<dbReference type="OMA" id="KEACHIN"/>
<dbReference type="Proteomes" id="UP000825935">
    <property type="component" value="Chromosome 21"/>
</dbReference>
<name>A0A8T2SDE7_CERRI</name>
<evidence type="ECO:0000256" key="4">
    <source>
        <dbReference type="ARBA" id="ARBA00022840"/>
    </source>
</evidence>
<dbReference type="GO" id="GO:0005524">
    <property type="term" value="F:ATP binding"/>
    <property type="evidence" value="ECO:0007669"/>
    <property type="project" value="UniProtKB-UniRule"/>
</dbReference>
<dbReference type="GO" id="GO:0000226">
    <property type="term" value="P:microtubule cytoskeleton organization"/>
    <property type="evidence" value="ECO:0007669"/>
    <property type="project" value="UniProtKB-ARBA"/>
</dbReference>
<dbReference type="SUPFAM" id="SSF52540">
    <property type="entry name" value="P-loop containing nucleoside triphosphate hydrolases"/>
    <property type="match status" value="1"/>
</dbReference>
<dbReference type="GO" id="GO:0033044">
    <property type="term" value="P:regulation of chromosome organization"/>
    <property type="evidence" value="ECO:0007669"/>
    <property type="project" value="UniProtKB-ARBA"/>
</dbReference>
<dbReference type="PANTHER" id="PTHR47968:SF75">
    <property type="entry name" value="CENTROMERE-ASSOCIATED PROTEIN E"/>
    <property type="match status" value="1"/>
</dbReference>
<dbReference type="Pfam" id="PF00225">
    <property type="entry name" value="Kinesin"/>
    <property type="match status" value="1"/>
</dbReference>
<dbReference type="GO" id="GO:0043515">
    <property type="term" value="F:kinetochore binding"/>
    <property type="evidence" value="ECO:0007669"/>
    <property type="project" value="UniProtKB-ARBA"/>
</dbReference>
<dbReference type="EMBL" id="CM035426">
    <property type="protein sequence ID" value="KAH7315694.1"/>
    <property type="molecule type" value="Genomic_DNA"/>
</dbReference>
<dbReference type="GO" id="GO:0007018">
    <property type="term" value="P:microtubule-based movement"/>
    <property type="evidence" value="ECO:0007669"/>
    <property type="project" value="InterPro"/>
</dbReference>
<dbReference type="GO" id="GO:0000278">
    <property type="term" value="P:mitotic cell cycle"/>
    <property type="evidence" value="ECO:0007669"/>
    <property type="project" value="UniProtKB-ARBA"/>
</dbReference>
<dbReference type="AlphaFoldDB" id="A0A8T2SDE7"/>
<evidence type="ECO:0000256" key="8">
    <source>
        <dbReference type="SAM" id="Coils"/>
    </source>
</evidence>
<evidence type="ECO:0000256" key="9">
    <source>
        <dbReference type="SAM" id="MobiDB-lite"/>
    </source>
</evidence>
<dbReference type="CDD" id="cd01374">
    <property type="entry name" value="KISc_CENP_E"/>
    <property type="match status" value="1"/>
</dbReference>